<evidence type="ECO:0000313" key="4">
    <source>
        <dbReference type="Proteomes" id="UP000176863"/>
    </source>
</evidence>
<evidence type="ECO:0000313" key="3">
    <source>
        <dbReference type="EMBL" id="OGG53664.1"/>
    </source>
</evidence>
<dbReference type="Gene3D" id="6.10.250.3150">
    <property type="match status" value="1"/>
</dbReference>
<dbReference type="Proteomes" id="UP000176863">
    <property type="component" value="Unassembled WGS sequence"/>
</dbReference>
<dbReference type="InterPro" id="IPR023346">
    <property type="entry name" value="Lysozyme-like_dom_sf"/>
</dbReference>
<evidence type="ECO:0000256" key="1">
    <source>
        <dbReference type="SAM" id="Coils"/>
    </source>
</evidence>
<accession>A0A1F6CWW8</accession>
<feature type="signal peptide" evidence="2">
    <location>
        <begin position="1"/>
        <end position="21"/>
    </location>
</feature>
<organism evidence="3 4">
    <name type="scientific">Candidatus Kaiserbacteria bacterium RIFCSPHIGHO2_01_FULL_53_29</name>
    <dbReference type="NCBI Taxonomy" id="1798480"/>
    <lineage>
        <taxon>Bacteria</taxon>
        <taxon>Candidatus Kaiseribacteriota</taxon>
    </lineage>
</organism>
<evidence type="ECO:0008006" key="5">
    <source>
        <dbReference type="Google" id="ProtNLM"/>
    </source>
</evidence>
<dbReference type="EMBL" id="MFKT01000009">
    <property type="protein sequence ID" value="OGG53664.1"/>
    <property type="molecule type" value="Genomic_DNA"/>
</dbReference>
<evidence type="ECO:0000256" key="2">
    <source>
        <dbReference type="SAM" id="SignalP"/>
    </source>
</evidence>
<dbReference type="AlphaFoldDB" id="A0A1F6CWW8"/>
<feature type="coiled-coil region" evidence="1">
    <location>
        <begin position="28"/>
        <end position="83"/>
    </location>
</feature>
<proteinExistence type="predicted"/>
<keyword evidence="1" id="KW-0175">Coiled coil</keyword>
<dbReference type="Gene3D" id="1.10.530.10">
    <property type="match status" value="1"/>
</dbReference>
<gene>
    <name evidence="3" type="ORF">A2851_02130</name>
</gene>
<keyword evidence="2" id="KW-0732">Signal</keyword>
<sequence length="448" mass="48741">MDMRRMSAILLFALVIAGASALPHRTFAATSAQERAALQAQLDQIEKDIANNQGTLSDLQRERTTLERDISILDNKIKTAQLQIKKSDVALSQLKSNISEKQSGILEVDAKVAREQNSLAQLLRRTREIDDLSLAQLALGGSLTDFFQDIDDFEAIQRALGQSFTEMAVLRAELGDRKAALEDKEDEAQKVRTVQVLQKQVVLNDEKQKQSILSATKGQEKTYQQIIADKQKQAAAIRAALFGLRDSAAIPFGTAYGYAKEASAKTGVRPALTLAVLRQETNLGENVGQCLLTNAPNKGDGKGKNTGRAFSKVMKPDRDVDPFIEITAELGINAFLQVVSCPQSTGYGGAMGPAQFIPSTWMLYKGRLASITGQSPPDPWSARTAIFATALLMEDNGANGGTRVAERTAALKYFAGGNWSNPRYASYGDGVMNYAEEYQADIDILEGK</sequence>
<feature type="chain" id="PRO_5009523592" description="Transglycosylase SLT domain-containing protein" evidence="2">
    <location>
        <begin position="22"/>
        <end position="448"/>
    </location>
</feature>
<reference evidence="3 4" key="1">
    <citation type="journal article" date="2016" name="Nat. Commun.">
        <title>Thousands of microbial genomes shed light on interconnected biogeochemical processes in an aquifer system.</title>
        <authorList>
            <person name="Anantharaman K."/>
            <person name="Brown C.T."/>
            <person name="Hug L.A."/>
            <person name="Sharon I."/>
            <person name="Castelle C.J."/>
            <person name="Probst A.J."/>
            <person name="Thomas B.C."/>
            <person name="Singh A."/>
            <person name="Wilkins M.J."/>
            <person name="Karaoz U."/>
            <person name="Brodie E.L."/>
            <person name="Williams K.H."/>
            <person name="Hubbard S.S."/>
            <person name="Banfield J.F."/>
        </authorList>
    </citation>
    <scope>NUCLEOTIDE SEQUENCE [LARGE SCALE GENOMIC DNA]</scope>
</reference>
<dbReference type="SUPFAM" id="SSF53955">
    <property type="entry name" value="Lysozyme-like"/>
    <property type="match status" value="1"/>
</dbReference>
<dbReference type="STRING" id="1798480.A2851_02130"/>
<protein>
    <recommendedName>
        <fullName evidence="5">Transglycosylase SLT domain-containing protein</fullName>
    </recommendedName>
</protein>
<comment type="caution">
    <text evidence="3">The sequence shown here is derived from an EMBL/GenBank/DDBJ whole genome shotgun (WGS) entry which is preliminary data.</text>
</comment>
<name>A0A1F6CWW8_9BACT</name>